<evidence type="ECO:0000256" key="3">
    <source>
        <dbReference type="ARBA" id="ARBA00023125"/>
    </source>
</evidence>
<reference evidence="9" key="2">
    <citation type="submission" date="2025-08" db="UniProtKB">
        <authorList>
            <consortium name="RefSeq"/>
        </authorList>
    </citation>
    <scope>IDENTIFICATION</scope>
    <source>
        <tissue evidence="9">Leaf</tissue>
    </source>
</reference>
<feature type="compositionally biased region" description="Basic and acidic residues" evidence="6">
    <location>
        <begin position="10"/>
        <end position="22"/>
    </location>
</feature>
<name>A0A6P8C8G1_PUNGR</name>
<dbReference type="InterPro" id="IPR036576">
    <property type="entry name" value="WRKY_dom_sf"/>
</dbReference>
<keyword evidence="3" id="KW-0238">DNA-binding</keyword>
<dbReference type="Pfam" id="PF03106">
    <property type="entry name" value="WRKY"/>
    <property type="match status" value="1"/>
</dbReference>
<dbReference type="Gene3D" id="2.20.25.80">
    <property type="entry name" value="WRKY domain"/>
    <property type="match status" value="1"/>
</dbReference>
<dbReference type="RefSeq" id="XP_031379927.1">
    <property type="nucleotide sequence ID" value="XM_031524067.1"/>
</dbReference>
<feature type="compositionally biased region" description="Basic and acidic residues" evidence="6">
    <location>
        <begin position="32"/>
        <end position="50"/>
    </location>
</feature>
<gene>
    <name evidence="9" type="primary">LOC116195092</name>
</gene>
<evidence type="ECO:0000256" key="2">
    <source>
        <dbReference type="ARBA" id="ARBA00023015"/>
    </source>
</evidence>
<dbReference type="PANTHER" id="PTHR31429">
    <property type="entry name" value="WRKY TRANSCRIPTION FACTOR 36-RELATED"/>
    <property type="match status" value="1"/>
</dbReference>
<evidence type="ECO:0000256" key="6">
    <source>
        <dbReference type="SAM" id="MobiDB-lite"/>
    </source>
</evidence>
<feature type="compositionally biased region" description="Basic and acidic residues" evidence="6">
    <location>
        <begin position="191"/>
        <end position="212"/>
    </location>
</feature>
<feature type="domain" description="WRKY" evidence="7">
    <location>
        <begin position="255"/>
        <end position="321"/>
    </location>
</feature>
<dbReference type="GeneID" id="116195092"/>
<dbReference type="PROSITE" id="PS50811">
    <property type="entry name" value="WRKY"/>
    <property type="match status" value="1"/>
</dbReference>
<dbReference type="InterPro" id="IPR003657">
    <property type="entry name" value="WRKY_dom"/>
</dbReference>
<dbReference type="SMART" id="SM00774">
    <property type="entry name" value="WRKY"/>
    <property type="match status" value="1"/>
</dbReference>
<comment type="subcellular location">
    <subcellularLocation>
        <location evidence="1">Nucleus</location>
    </subcellularLocation>
</comment>
<keyword evidence="4" id="KW-0804">Transcription</keyword>
<keyword evidence="2" id="KW-0805">Transcription regulation</keyword>
<evidence type="ECO:0000256" key="5">
    <source>
        <dbReference type="ARBA" id="ARBA00023242"/>
    </source>
</evidence>
<evidence type="ECO:0000256" key="4">
    <source>
        <dbReference type="ARBA" id="ARBA00023163"/>
    </source>
</evidence>
<dbReference type="GO" id="GO:0003700">
    <property type="term" value="F:DNA-binding transcription factor activity"/>
    <property type="evidence" value="ECO:0007669"/>
    <property type="project" value="InterPro"/>
</dbReference>
<evidence type="ECO:0000256" key="1">
    <source>
        <dbReference type="ARBA" id="ARBA00004123"/>
    </source>
</evidence>
<feature type="region of interest" description="Disordered" evidence="6">
    <location>
        <begin position="1"/>
        <end position="95"/>
    </location>
</feature>
<feature type="region of interest" description="Disordered" evidence="6">
    <location>
        <begin position="408"/>
        <end position="451"/>
    </location>
</feature>
<evidence type="ECO:0000313" key="8">
    <source>
        <dbReference type="Proteomes" id="UP000515151"/>
    </source>
</evidence>
<protein>
    <submittedName>
        <fullName evidence="9">Probable WRKY transcription factor 9</fullName>
    </submittedName>
</protein>
<dbReference type="AlphaFoldDB" id="A0A6P8C8G1"/>
<feature type="compositionally biased region" description="Basic and acidic residues" evidence="6">
    <location>
        <begin position="82"/>
        <end position="95"/>
    </location>
</feature>
<dbReference type="InterPro" id="IPR044810">
    <property type="entry name" value="WRKY_plant"/>
</dbReference>
<dbReference type="GO" id="GO:0005634">
    <property type="term" value="C:nucleus"/>
    <property type="evidence" value="ECO:0007669"/>
    <property type="project" value="UniProtKB-SubCell"/>
</dbReference>
<sequence>MEAINLSLKMDSECDQGKRGEENSGQVVGDRQGQEERGCGGKEDQSKVEEGTTTEANDAGEVEEGDEQQQEDTSIKLSHQQEIPKKHELGELQKEMNRIREENKLLKKFVDQTMKEYYDLQTKVAQVQQANRAMDQQIFLPLAGNPSREQPKTVTTNSTEKSKDRSFSSPLGGDDSELELSLRLHGTGATGKEEVRSDRSEETNYKDSHQNKQDINLTSVENYKIRRTDSSGVPGLSSTVPSNRSKTRVSVRARVQGATMNDGCQWRKYGQKIAKGNPCPRAYYRCTVAPGCPVRKQVQRCLEDMSILITTYEGTHNHPLPVGATAMASTTSTATSFMLVDSSIPSLSNQYNISSDFIPSLGHLHSSIPNPSSSPLALPYGASRSFTSPTDPSKDIVLDITKIHCSASDHQKKQFPSSSSLDSSSTPTRFPWINPSRSALLGNLSPTEEKH</sequence>
<proteinExistence type="predicted"/>
<dbReference type="FunFam" id="2.20.25.80:FF:000002">
    <property type="entry name" value="probable WRKY transcription factor 31"/>
    <property type="match status" value="1"/>
</dbReference>
<keyword evidence="8" id="KW-1185">Reference proteome</keyword>
<evidence type="ECO:0000259" key="7">
    <source>
        <dbReference type="PROSITE" id="PS50811"/>
    </source>
</evidence>
<dbReference type="OrthoDB" id="779182at2759"/>
<organism evidence="8 9">
    <name type="scientific">Punica granatum</name>
    <name type="common">Pomegranate</name>
    <dbReference type="NCBI Taxonomy" id="22663"/>
    <lineage>
        <taxon>Eukaryota</taxon>
        <taxon>Viridiplantae</taxon>
        <taxon>Streptophyta</taxon>
        <taxon>Embryophyta</taxon>
        <taxon>Tracheophyta</taxon>
        <taxon>Spermatophyta</taxon>
        <taxon>Magnoliopsida</taxon>
        <taxon>eudicotyledons</taxon>
        <taxon>Gunneridae</taxon>
        <taxon>Pentapetalae</taxon>
        <taxon>rosids</taxon>
        <taxon>malvids</taxon>
        <taxon>Myrtales</taxon>
        <taxon>Lythraceae</taxon>
        <taxon>Punica</taxon>
    </lineage>
</organism>
<evidence type="ECO:0000313" key="9">
    <source>
        <dbReference type="RefSeq" id="XP_031379927.1"/>
    </source>
</evidence>
<feature type="region of interest" description="Disordered" evidence="6">
    <location>
        <begin position="141"/>
        <end position="213"/>
    </location>
</feature>
<feature type="compositionally biased region" description="Acidic residues" evidence="6">
    <location>
        <begin position="58"/>
        <end position="70"/>
    </location>
</feature>
<keyword evidence="5" id="KW-0539">Nucleus</keyword>
<reference evidence="8" key="1">
    <citation type="journal article" date="2020" name="Plant Biotechnol. J.">
        <title>The pomegranate (Punica granatum L.) draft genome dissects genetic divergence between soft- and hard-seeded cultivars.</title>
        <authorList>
            <person name="Luo X."/>
            <person name="Li H."/>
            <person name="Wu Z."/>
            <person name="Yao W."/>
            <person name="Zhao P."/>
            <person name="Cao D."/>
            <person name="Yu H."/>
            <person name="Li K."/>
            <person name="Poudel K."/>
            <person name="Zhao D."/>
            <person name="Zhang F."/>
            <person name="Xia X."/>
            <person name="Chen L."/>
            <person name="Wang Q."/>
            <person name="Jing D."/>
            <person name="Cao S."/>
        </authorList>
    </citation>
    <scope>NUCLEOTIDE SEQUENCE [LARGE SCALE GENOMIC DNA]</scope>
    <source>
        <strain evidence="8">cv. Tunisia</strain>
    </source>
</reference>
<feature type="region of interest" description="Disordered" evidence="6">
    <location>
        <begin position="228"/>
        <end position="248"/>
    </location>
</feature>
<dbReference type="SUPFAM" id="SSF118290">
    <property type="entry name" value="WRKY DNA-binding domain"/>
    <property type="match status" value="1"/>
</dbReference>
<dbReference type="Proteomes" id="UP000515151">
    <property type="component" value="Chromosome 2"/>
</dbReference>
<dbReference type="PANTHER" id="PTHR31429:SF54">
    <property type="entry name" value="WRKY TRANSCRIPTION FACTOR 9-RELATED"/>
    <property type="match status" value="1"/>
</dbReference>
<dbReference type="GO" id="GO:0043565">
    <property type="term" value="F:sequence-specific DNA binding"/>
    <property type="evidence" value="ECO:0007669"/>
    <property type="project" value="InterPro"/>
</dbReference>
<accession>A0A6P8C8G1</accession>